<dbReference type="InterPro" id="IPR005031">
    <property type="entry name" value="COQ10_START"/>
</dbReference>
<proteinExistence type="inferred from homology"/>
<reference evidence="3" key="1">
    <citation type="submission" date="2008-06" db="EMBL/GenBank/DDBJ databases">
        <title>Complete sequence of chromosome of Prosthecochloris aestuarii DSM 271.</title>
        <authorList>
            <consortium name="US DOE Joint Genome Institute"/>
            <person name="Lucas S."/>
            <person name="Copeland A."/>
            <person name="Lapidus A."/>
            <person name="Glavina del Rio T."/>
            <person name="Dalin E."/>
            <person name="Tice H."/>
            <person name="Bruce D."/>
            <person name="Goodwin L."/>
            <person name="Pitluck S."/>
            <person name="Schmutz J."/>
            <person name="Larimer F."/>
            <person name="Land M."/>
            <person name="Hauser L."/>
            <person name="Kyrpides N."/>
            <person name="Anderson I."/>
            <person name="Liu Z."/>
            <person name="Li T."/>
            <person name="Zhao F."/>
            <person name="Overmann J."/>
            <person name="Bryant D.A."/>
            <person name="Richardson P."/>
        </authorList>
    </citation>
    <scope>NUCLEOTIDE SEQUENCE [LARGE SCALE GENOMIC DNA]</scope>
    <source>
        <strain evidence="3">DSM 271</strain>
    </source>
</reference>
<dbReference type="eggNOG" id="COG2867">
    <property type="taxonomic scope" value="Bacteria"/>
</dbReference>
<dbReference type="Pfam" id="PF03364">
    <property type="entry name" value="Polyketide_cyc"/>
    <property type="match status" value="1"/>
</dbReference>
<dbReference type="STRING" id="290512.Paes_0687"/>
<dbReference type="RefSeq" id="WP_012505271.1">
    <property type="nucleotide sequence ID" value="NC_011059.1"/>
</dbReference>
<dbReference type="EMBL" id="CP001108">
    <property type="protein sequence ID" value="ACF45734.1"/>
    <property type="molecule type" value="Genomic_DNA"/>
</dbReference>
<evidence type="ECO:0000313" key="3">
    <source>
        <dbReference type="EMBL" id="ACF45734.1"/>
    </source>
</evidence>
<dbReference type="CDD" id="cd08866">
    <property type="entry name" value="SRPBCC_11"/>
    <property type="match status" value="1"/>
</dbReference>
<keyword evidence="4" id="KW-1185">Reference proteome</keyword>
<dbReference type="AlphaFoldDB" id="B4S6H9"/>
<dbReference type="HOGENOM" id="CLU_083749_1_0_10"/>
<protein>
    <submittedName>
        <fullName evidence="3">Cyclase/dehydrase</fullName>
    </submittedName>
</protein>
<dbReference type="PANTHER" id="PTHR34060:SF2">
    <property type="entry name" value="OS03G0837900 PROTEIN"/>
    <property type="match status" value="1"/>
</dbReference>
<dbReference type="Gene3D" id="3.30.530.20">
    <property type="match status" value="1"/>
</dbReference>
<gene>
    <name evidence="3" type="ordered locus">Paes_0687</name>
</gene>
<evidence type="ECO:0000313" key="4">
    <source>
        <dbReference type="Proteomes" id="UP000002725"/>
    </source>
</evidence>
<evidence type="ECO:0000259" key="2">
    <source>
        <dbReference type="Pfam" id="PF03364"/>
    </source>
</evidence>
<evidence type="ECO:0000256" key="1">
    <source>
        <dbReference type="ARBA" id="ARBA00008918"/>
    </source>
</evidence>
<dbReference type="KEGG" id="paa:Paes_0687"/>
<dbReference type="Proteomes" id="UP000002725">
    <property type="component" value="Chromosome"/>
</dbReference>
<sequence length="185" mass="20786">MTPHSGQTPDSLCTRLLKGEITVDLTWLENDTTGVSSAVFIKASAASVWETISDYNNLSKTLPKVVSSRVIQRHDNDVTIEQTGRTGILIFERTVSFVLRAREEKPASIEFHQIEGDFSTYEGHWIIEPLEQYDGCVLHYQATIKPAFFAPAILVSFVQRQDLPGVMGAHKHQAETLEQSRKQRS</sequence>
<organism evidence="3 4">
    <name type="scientific">Prosthecochloris aestuarii (strain DSM 271 / SK 413)</name>
    <dbReference type="NCBI Taxonomy" id="290512"/>
    <lineage>
        <taxon>Bacteria</taxon>
        <taxon>Pseudomonadati</taxon>
        <taxon>Chlorobiota</taxon>
        <taxon>Chlorobiia</taxon>
        <taxon>Chlorobiales</taxon>
        <taxon>Chlorobiaceae</taxon>
        <taxon>Prosthecochloris</taxon>
    </lineage>
</organism>
<name>B4S6H9_PROA2</name>
<accession>B4S6H9</accession>
<dbReference type="SUPFAM" id="SSF55961">
    <property type="entry name" value="Bet v1-like"/>
    <property type="match status" value="1"/>
</dbReference>
<comment type="similarity">
    <text evidence="1">Belongs to the ribosome association toxin RatA family.</text>
</comment>
<feature type="domain" description="Coenzyme Q-binding protein COQ10 START" evidence="2">
    <location>
        <begin position="41"/>
        <end position="166"/>
    </location>
</feature>
<dbReference type="PANTHER" id="PTHR34060">
    <property type="entry name" value="POLYKETIDE CYCLASE / DEHYDRASE AND LIPID TRANSPORT PROTEIN"/>
    <property type="match status" value="1"/>
</dbReference>
<dbReference type="InterPro" id="IPR023393">
    <property type="entry name" value="START-like_dom_sf"/>
</dbReference>